<organism evidence="1 2">
    <name type="scientific">Halobacteriovorax marinus</name>
    <dbReference type="NCBI Taxonomy" id="97084"/>
    <lineage>
        <taxon>Bacteria</taxon>
        <taxon>Pseudomonadati</taxon>
        <taxon>Bdellovibrionota</taxon>
        <taxon>Bacteriovoracia</taxon>
        <taxon>Bacteriovoracales</taxon>
        <taxon>Halobacteriovoraceae</taxon>
        <taxon>Halobacteriovorax</taxon>
    </lineage>
</organism>
<comment type="caution">
    <text evidence="1">The sequence shown here is derived from an EMBL/GenBank/DDBJ whole genome shotgun (WGS) entry which is preliminary data.</text>
</comment>
<dbReference type="Proteomes" id="UP000196531">
    <property type="component" value="Unassembled WGS sequence"/>
</dbReference>
<proteinExistence type="predicted"/>
<gene>
    <name evidence="1" type="ORF">A9Q84_10765</name>
</gene>
<sequence>MFLRSKKDFQRSFGNIKVYSMNKYIKVTILLLMSSTTNAKFAIGVFDTPCEELKLKITSCKEHIISNKNALSTSLQKRKDIVFSKRGALVTATIMDRKATKCYEKHKMKPELYRPGKFKSKFFIDKLSCKNNLLNVKVVKPNFYCDTPGTATIFSCYISSLGRQKGFEYTVLKIK</sequence>
<evidence type="ECO:0000313" key="2">
    <source>
        <dbReference type="Proteomes" id="UP000196531"/>
    </source>
</evidence>
<evidence type="ECO:0000313" key="1">
    <source>
        <dbReference type="EMBL" id="OUR96813.1"/>
    </source>
</evidence>
<name>A0A1Y5F7F6_9BACT</name>
<dbReference type="EMBL" id="MAAO01000006">
    <property type="protein sequence ID" value="OUR96813.1"/>
    <property type="molecule type" value="Genomic_DNA"/>
</dbReference>
<accession>A0A1Y5F7F6</accession>
<protein>
    <submittedName>
        <fullName evidence="1">Uncharacterized protein</fullName>
    </submittedName>
</protein>
<dbReference type="AlphaFoldDB" id="A0A1Y5F7F6"/>
<reference evidence="2" key="1">
    <citation type="journal article" date="2017" name="Proc. Natl. Acad. Sci. U.S.A.">
        <title>Simulation of Deepwater Horizon oil plume reveals substrate specialization within a complex community of hydrocarbon-degraders.</title>
        <authorList>
            <person name="Hu P."/>
            <person name="Dubinsky E.A."/>
            <person name="Probst A.J."/>
            <person name="Wang J."/>
            <person name="Sieber C.M.K."/>
            <person name="Tom L.M."/>
            <person name="Gardinali P."/>
            <person name="Banfield J.F."/>
            <person name="Atlas R.M."/>
            <person name="Andersen G.L."/>
        </authorList>
    </citation>
    <scope>NUCLEOTIDE SEQUENCE [LARGE SCALE GENOMIC DNA]</scope>
</reference>